<dbReference type="InterPro" id="IPR011129">
    <property type="entry name" value="CSD"/>
</dbReference>
<dbReference type="CDD" id="cd04458">
    <property type="entry name" value="CSP_CDS"/>
    <property type="match status" value="1"/>
</dbReference>
<evidence type="ECO:0000256" key="3">
    <source>
        <dbReference type="SAM" id="MobiDB-lite"/>
    </source>
</evidence>
<dbReference type="SMART" id="SM00357">
    <property type="entry name" value="CSP"/>
    <property type="match status" value="1"/>
</dbReference>
<comment type="subcellular location">
    <subcellularLocation>
        <location evidence="1">Cytoplasm</location>
    </subcellularLocation>
</comment>
<evidence type="ECO:0000313" key="5">
    <source>
        <dbReference type="EMBL" id="GFY48667.1"/>
    </source>
</evidence>
<dbReference type="GO" id="GO:0005737">
    <property type="term" value="C:cytoplasm"/>
    <property type="evidence" value="ECO:0007669"/>
    <property type="project" value="UniProtKB-SubCell"/>
</dbReference>
<keyword evidence="2" id="KW-0963">Cytoplasm</keyword>
<reference evidence="5" key="1">
    <citation type="submission" date="2020-08" db="EMBL/GenBank/DDBJ databases">
        <title>Multicomponent nature underlies the extraordinary mechanical properties of spider dragline silk.</title>
        <authorList>
            <person name="Kono N."/>
            <person name="Nakamura H."/>
            <person name="Mori M."/>
            <person name="Yoshida Y."/>
            <person name="Ohtoshi R."/>
            <person name="Malay A.D."/>
            <person name="Moran D.A.P."/>
            <person name="Tomita M."/>
            <person name="Numata K."/>
            <person name="Arakawa K."/>
        </authorList>
    </citation>
    <scope>NUCLEOTIDE SEQUENCE</scope>
</reference>
<dbReference type="PANTHER" id="PTHR46109:SF1">
    <property type="entry name" value="PROTEIN LIN-28 HOMOLOG"/>
    <property type="match status" value="1"/>
</dbReference>
<dbReference type="Gene3D" id="2.40.50.140">
    <property type="entry name" value="Nucleic acid-binding proteins"/>
    <property type="match status" value="1"/>
</dbReference>
<dbReference type="PROSITE" id="PS51857">
    <property type="entry name" value="CSD_2"/>
    <property type="match status" value="1"/>
</dbReference>
<proteinExistence type="predicted"/>
<dbReference type="InterPro" id="IPR051373">
    <property type="entry name" value="Lin-28_RNA-binding"/>
</dbReference>
<evidence type="ECO:0000256" key="2">
    <source>
        <dbReference type="ARBA" id="ARBA00022490"/>
    </source>
</evidence>
<dbReference type="EMBL" id="BMAV01006598">
    <property type="protein sequence ID" value="GFY48667.1"/>
    <property type="molecule type" value="Genomic_DNA"/>
</dbReference>
<dbReference type="InterPro" id="IPR002059">
    <property type="entry name" value="CSP_DNA-bd"/>
</dbReference>
<dbReference type="GO" id="GO:0031054">
    <property type="term" value="P:pre-miRNA processing"/>
    <property type="evidence" value="ECO:0007669"/>
    <property type="project" value="TreeGrafter"/>
</dbReference>
<sequence>MCITDNMNGTGGSGTHFGRRRGKCKWFNVAKGWGFITPSDGGPDVFVHQLQNSLKFILKTSLIPLVWKTKLFAQNSGASSALLQVHSRKSADIIIKKTSKQNNERENFRTSDQQVGKHSSNPMASPSTPT</sequence>
<evidence type="ECO:0000259" key="4">
    <source>
        <dbReference type="PROSITE" id="PS51857"/>
    </source>
</evidence>
<protein>
    <recommendedName>
        <fullName evidence="4">CSD domain-containing protein</fullName>
    </recommendedName>
</protein>
<dbReference type="Pfam" id="PF00313">
    <property type="entry name" value="CSD"/>
    <property type="match status" value="1"/>
</dbReference>
<comment type="caution">
    <text evidence="5">The sequence shown here is derived from an EMBL/GenBank/DDBJ whole genome shotgun (WGS) entry which is preliminary data.</text>
</comment>
<dbReference type="OrthoDB" id="422005at2759"/>
<feature type="region of interest" description="Disordered" evidence="3">
    <location>
        <begin position="96"/>
        <end position="130"/>
    </location>
</feature>
<dbReference type="GO" id="GO:0003729">
    <property type="term" value="F:mRNA binding"/>
    <property type="evidence" value="ECO:0007669"/>
    <property type="project" value="TreeGrafter"/>
</dbReference>
<dbReference type="InterPro" id="IPR012340">
    <property type="entry name" value="NA-bd_OB-fold"/>
</dbReference>
<dbReference type="PANTHER" id="PTHR46109">
    <property type="entry name" value="PROTEIN LIN-28"/>
    <property type="match status" value="1"/>
</dbReference>
<evidence type="ECO:0000256" key="1">
    <source>
        <dbReference type="ARBA" id="ARBA00004496"/>
    </source>
</evidence>
<evidence type="ECO:0000313" key="6">
    <source>
        <dbReference type="Proteomes" id="UP000886998"/>
    </source>
</evidence>
<keyword evidence="6" id="KW-1185">Reference proteome</keyword>
<name>A0A8X6X7U1_9ARAC</name>
<accession>A0A8X6X7U1</accession>
<feature type="domain" description="CSD" evidence="4">
    <location>
        <begin position="19"/>
        <end position="82"/>
    </location>
</feature>
<dbReference type="GO" id="GO:0005634">
    <property type="term" value="C:nucleus"/>
    <property type="evidence" value="ECO:0007669"/>
    <property type="project" value="TreeGrafter"/>
</dbReference>
<dbReference type="Proteomes" id="UP000886998">
    <property type="component" value="Unassembled WGS sequence"/>
</dbReference>
<organism evidence="5 6">
    <name type="scientific">Trichonephila inaurata madagascariensis</name>
    <dbReference type="NCBI Taxonomy" id="2747483"/>
    <lineage>
        <taxon>Eukaryota</taxon>
        <taxon>Metazoa</taxon>
        <taxon>Ecdysozoa</taxon>
        <taxon>Arthropoda</taxon>
        <taxon>Chelicerata</taxon>
        <taxon>Arachnida</taxon>
        <taxon>Araneae</taxon>
        <taxon>Araneomorphae</taxon>
        <taxon>Entelegynae</taxon>
        <taxon>Araneoidea</taxon>
        <taxon>Nephilidae</taxon>
        <taxon>Trichonephila</taxon>
        <taxon>Trichonephila inaurata</taxon>
    </lineage>
</organism>
<dbReference type="AlphaFoldDB" id="A0A8X6X7U1"/>
<dbReference type="SUPFAM" id="SSF50249">
    <property type="entry name" value="Nucleic acid-binding proteins"/>
    <property type="match status" value="1"/>
</dbReference>
<gene>
    <name evidence="5" type="ORF">TNIN_246111</name>
</gene>
<feature type="compositionally biased region" description="Polar residues" evidence="3">
    <location>
        <begin position="110"/>
        <end position="130"/>
    </location>
</feature>